<accession>U5DB91</accession>
<organism evidence="1 2">
    <name type="scientific">Amborella trichopoda</name>
    <dbReference type="NCBI Taxonomy" id="13333"/>
    <lineage>
        <taxon>Eukaryota</taxon>
        <taxon>Viridiplantae</taxon>
        <taxon>Streptophyta</taxon>
        <taxon>Embryophyta</taxon>
        <taxon>Tracheophyta</taxon>
        <taxon>Spermatophyta</taxon>
        <taxon>Magnoliopsida</taxon>
        <taxon>Amborellales</taxon>
        <taxon>Amborellaceae</taxon>
        <taxon>Amborella</taxon>
    </lineage>
</organism>
<protein>
    <submittedName>
        <fullName evidence="1">Uncharacterized protein</fullName>
    </submittedName>
</protein>
<proteinExistence type="predicted"/>
<reference evidence="2" key="1">
    <citation type="journal article" date="2013" name="Science">
        <title>The Amborella genome and the evolution of flowering plants.</title>
        <authorList>
            <consortium name="Amborella Genome Project"/>
        </authorList>
    </citation>
    <scope>NUCLEOTIDE SEQUENCE [LARGE SCALE GENOMIC DNA]</scope>
</reference>
<evidence type="ECO:0000313" key="1">
    <source>
        <dbReference type="EMBL" id="ERN17663.1"/>
    </source>
</evidence>
<dbReference type="EMBL" id="KI392312">
    <property type="protein sequence ID" value="ERN17663.1"/>
    <property type="molecule type" value="Genomic_DNA"/>
</dbReference>
<dbReference type="Gramene" id="ERN17663">
    <property type="protein sequence ID" value="ERN17663"/>
    <property type="gene ID" value="AMTR_s00059p00188840"/>
</dbReference>
<dbReference type="HOGENOM" id="CLU_2779242_0_0_1"/>
<dbReference type="Proteomes" id="UP000017836">
    <property type="component" value="Unassembled WGS sequence"/>
</dbReference>
<dbReference type="AlphaFoldDB" id="U5DB91"/>
<gene>
    <name evidence="1" type="ORF">AMTR_s00059p00188840</name>
</gene>
<evidence type="ECO:0000313" key="2">
    <source>
        <dbReference type="Proteomes" id="UP000017836"/>
    </source>
</evidence>
<sequence length="69" mass="7336">MGVRSALSLEIGRGMEDDNTSLIASQALIEASPNKNFDALTKGGSISFRTMVRDAKGSSPVLLHCQEGR</sequence>
<name>U5DB91_AMBTC</name>
<keyword evidence="2" id="KW-1185">Reference proteome</keyword>